<comment type="caution">
    <text evidence="2">The sequence shown here is derived from an EMBL/GenBank/DDBJ whole genome shotgun (WGS) entry which is preliminary data.</text>
</comment>
<accession>A0ABW1K4Q6</accession>
<dbReference type="RefSeq" id="WP_377418744.1">
    <property type="nucleotide sequence ID" value="NZ_JBHSPR010000007.1"/>
</dbReference>
<dbReference type="Proteomes" id="UP001596203">
    <property type="component" value="Unassembled WGS sequence"/>
</dbReference>
<keyword evidence="3" id="KW-1185">Reference proteome</keyword>
<evidence type="ECO:0000256" key="1">
    <source>
        <dbReference type="SAM" id="SignalP"/>
    </source>
</evidence>
<keyword evidence="1" id="KW-0732">Signal</keyword>
<protein>
    <submittedName>
        <fullName evidence="2">Uncharacterized protein</fullName>
    </submittedName>
</protein>
<proteinExistence type="predicted"/>
<evidence type="ECO:0000313" key="2">
    <source>
        <dbReference type="EMBL" id="MFC6015939.1"/>
    </source>
</evidence>
<sequence>MNMTRIAGRSLLSTATVLAATLTLATMPAADGTVNARSPGDRHLLDDEPPETDRQLAALATRPGLLAKAAPDECFLGIGTQDTPGPDCEAGQPKVNQSYVWGLTKSGDHVWFGTAANVHCLTLGIGLGQTEPIENDDFVCEYGESQQRVANPFIPAAGGDLRPPKVYLYDTSSRKLTDKTGTISKKSRIDKQRLETTVGIRAAGSHRGVVLLGGPGPLGINLFAFDGASGRYLGSTTLTVYGNIRHFLVADGALYAGVGVGPDGMAGGAVLRWTGNKSNPFRFAVVGNLPAQVADIAVHKGRIFVTTWPSISLDGRGPITAGVWVSRWLTDGKRGLTTADAKRWKQVWNVTQYEPDPVVAATYGLGGLASYGGYLYWGTMHMPLKATQTHTTRHKPASDEQGVLAVENTQRTASIFRASRFDKGKASAELLYGASELPAFDPKANDGAGGWQPTRTGYRPKFGAAGFGNGYNNYIWKMVVTGGSLYVGTMDWSYVSNGLPPALGGAVRAGLGAADPASYGADLWVFDNKGKPAKPLDTTGLGNYLNYGVRTMVADRSAIYLGMANPMNLRTGKGDDVPEGGWELIRLPVANSRSSAAKG</sequence>
<organism evidence="2 3">
    <name type="scientific">Plantactinospora solaniradicis</name>
    <dbReference type="NCBI Taxonomy" id="1723736"/>
    <lineage>
        <taxon>Bacteria</taxon>
        <taxon>Bacillati</taxon>
        <taxon>Actinomycetota</taxon>
        <taxon>Actinomycetes</taxon>
        <taxon>Micromonosporales</taxon>
        <taxon>Micromonosporaceae</taxon>
        <taxon>Plantactinospora</taxon>
    </lineage>
</organism>
<feature type="signal peptide" evidence="1">
    <location>
        <begin position="1"/>
        <end position="19"/>
    </location>
</feature>
<feature type="chain" id="PRO_5046635661" evidence="1">
    <location>
        <begin position="20"/>
        <end position="599"/>
    </location>
</feature>
<dbReference type="EMBL" id="JBHSPR010000007">
    <property type="protein sequence ID" value="MFC6015939.1"/>
    <property type="molecule type" value="Genomic_DNA"/>
</dbReference>
<reference evidence="3" key="1">
    <citation type="journal article" date="2019" name="Int. J. Syst. Evol. Microbiol.">
        <title>The Global Catalogue of Microorganisms (GCM) 10K type strain sequencing project: providing services to taxonomists for standard genome sequencing and annotation.</title>
        <authorList>
            <consortium name="The Broad Institute Genomics Platform"/>
            <consortium name="The Broad Institute Genome Sequencing Center for Infectious Disease"/>
            <person name="Wu L."/>
            <person name="Ma J."/>
        </authorList>
    </citation>
    <scope>NUCLEOTIDE SEQUENCE [LARGE SCALE GENOMIC DNA]</scope>
    <source>
        <strain evidence="3">ZS-35-S2</strain>
    </source>
</reference>
<evidence type="ECO:0000313" key="3">
    <source>
        <dbReference type="Proteomes" id="UP001596203"/>
    </source>
</evidence>
<gene>
    <name evidence="2" type="ORF">ACFP2T_07005</name>
</gene>
<name>A0ABW1K4Q6_9ACTN</name>